<evidence type="ECO:0000313" key="2">
    <source>
        <dbReference type="EMBL" id="KAH0967295.1"/>
    </source>
</evidence>
<reference evidence="2" key="1">
    <citation type="submission" date="2021-09" db="EMBL/GenBank/DDBJ databases">
        <title>A high-quality genome of the endoparasitic fungus Hirsutella rhossiliensis with a comparison of Hirsutella genomes reveals transposable elements contributing to genome size variation.</title>
        <authorList>
            <person name="Lin R."/>
            <person name="Jiao Y."/>
            <person name="Sun X."/>
            <person name="Ling J."/>
            <person name="Xie B."/>
            <person name="Cheng X."/>
        </authorList>
    </citation>
    <scope>NUCLEOTIDE SEQUENCE</scope>
    <source>
        <strain evidence="2">HR02</strain>
    </source>
</reference>
<protein>
    <submittedName>
        <fullName evidence="2">Dimeric alpha-beta barrel</fullName>
    </submittedName>
</protein>
<accession>A0A9P8SMW6</accession>
<dbReference type="Pfam" id="PF03992">
    <property type="entry name" value="ABM"/>
    <property type="match status" value="1"/>
</dbReference>
<name>A0A9P8SMW6_9HYPO</name>
<sequence>MASPQQHTIQLGVLTVKPELRPDDRPPLDDVCSRLQAVPGVSALYRGRHAERPDRWTLAVRWAEPAALDAFLHSPSYTGWLASLRAVADSYLFYRAPALRGDALAALAAPCTEVFSAYGAAQSFLDDRMTPFADNVDAGRLPGYRGSAYGRFDRLLHHGSLASPDGIVVVILIGWDSKDAHMAQRGEGKLIDQHIHYVREDRESVDLYHVSLTKL</sequence>
<dbReference type="SUPFAM" id="SSF54909">
    <property type="entry name" value="Dimeric alpha+beta barrel"/>
    <property type="match status" value="1"/>
</dbReference>
<dbReference type="RefSeq" id="XP_044724808.1">
    <property type="nucleotide sequence ID" value="XM_044861175.1"/>
</dbReference>
<dbReference type="AlphaFoldDB" id="A0A9P8SMW6"/>
<dbReference type="GeneID" id="68351833"/>
<dbReference type="Proteomes" id="UP000824596">
    <property type="component" value="Unassembled WGS sequence"/>
</dbReference>
<dbReference type="Gene3D" id="3.30.70.100">
    <property type="match status" value="1"/>
</dbReference>
<dbReference type="InterPro" id="IPR007138">
    <property type="entry name" value="ABM_dom"/>
</dbReference>
<dbReference type="EMBL" id="JAIZPD010000002">
    <property type="protein sequence ID" value="KAH0967295.1"/>
    <property type="molecule type" value="Genomic_DNA"/>
</dbReference>
<dbReference type="OrthoDB" id="3830579at2759"/>
<proteinExistence type="predicted"/>
<comment type="caution">
    <text evidence="2">The sequence shown here is derived from an EMBL/GenBank/DDBJ whole genome shotgun (WGS) entry which is preliminary data.</text>
</comment>
<feature type="domain" description="ABM" evidence="1">
    <location>
        <begin position="14"/>
        <end position="80"/>
    </location>
</feature>
<organism evidence="2 3">
    <name type="scientific">Hirsutella rhossiliensis</name>
    <dbReference type="NCBI Taxonomy" id="111463"/>
    <lineage>
        <taxon>Eukaryota</taxon>
        <taxon>Fungi</taxon>
        <taxon>Dikarya</taxon>
        <taxon>Ascomycota</taxon>
        <taxon>Pezizomycotina</taxon>
        <taxon>Sordariomycetes</taxon>
        <taxon>Hypocreomycetidae</taxon>
        <taxon>Hypocreales</taxon>
        <taxon>Ophiocordycipitaceae</taxon>
        <taxon>Hirsutella</taxon>
    </lineage>
</organism>
<evidence type="ECO:0000259" key="1">
    <source>
        <dbReference type="Pfam" id="PF03992"/>
    </source>
</evidence>
<evidence type="ECO:0000313" key="3">
    <source>
        <dbReference type="Proteomes" id="UP000824596"/>
    </source>
</evidence>
<gene>
    <name evidence="2" type="ORF">HRG_02704</name>
</gene>
<dbReference type="InterPro" id="IPR011008">
    <property type="entry name" value="Dimeric_a/b-barrel"/>
</dbReference>
<keyword evidence="3" id="KW-1185">Reference proteome</keyword>